<dbReference type="EMBL" id="JAKCXM010000203">
    <property type="protein sequence ID" value="KAJ0398834.1"/>
    <property type="molecule type" value="Genomic_DNA"/>
</dbReference>
<accession>A0AAD5Q9J1</accession>
<organism evidence="2 3">
    <name type="scientific">Pythium insidiosum</name>
    <name type="common">Pythiosis disease agent</name>
    <dbReference type="NCBI Taxonomy" id="114742"/>
    <lineage>
        <taxon>Eukaryota</taxon>
        <taxon>Sar</taxon>
        <taxon>Stramenopiles</taxon>
        <taxon>Oomycota</taxon>
        <taxon>Peronosporomycetes</taxon>
        <taxon>Pythiales</taxon>
        <taxon>Pythiaceae</taxon>
        <taxon>Pythium</taxon>
    </lineage>
</organism>
<dbReference type="AlphaFoldDB" id="A0AAD5Q9J1"/>
<sequence length="581" mass="64477">MEPQVIQELVACFVPERMQHVPGIVPRRAVQLGMYMVTAWFLNDRQAIEPQRFDGQETDHPTEDDTFTRDVDKNDFDINKWLVKYPLPRSTSALSPAFAPDWLLSECLAGDFDDEVHFSFTQTPLRTYPPTLVLVTAFNRLEEQFEHVAAVTTIGICGDIGLASLASTSLATRVAAHCTLPMVFELYEALSFAFGDTSAVLTAAAEHGRETTVRYLCSIQGTWLSAAATERASVNGHLPVVRFLYELTHELPQKLKIDPCDADTGTAHEVVLLGATRALPQVLAKGNDPMAAYLVSIGATVSTLDLLRAAEQGCICTIEVMLRRDTQALLDVSAAMRVAAASVQHSSFKRLNDAWRTRHPESDTASIPQMEPIAEPETRDASEDDALVWKQGANSSSQATERSAPVMEVFTSRELVRHISHFRPLSARIWYERVMQELPDAIRDFVQGTQIPGLLPRLAILRNELEVLVPLHSMSQNPAYRGRRDLEFKSAMYDAAVEGRVEALQRLHALPGMTCRSDTMAVAVRSGWADVVDWLAKHRPESAWGLAAADVAFAERCGFHDVVRLVRDVHEVPCLVEPLRS</sequence>
<comment type="caution">
    <text evidence="2">The sequence shown here is derived from an EMBL/GenBank/DDBJ whole genome shotgun (WGS) entry which is preliminary data.</text>
</comment>
<gene>
    <name evidence="2" type="ORF">P43SY_004965</name>
</gene>
<dbReference type="SUPFAM" id="SSF48403">
    <property type="entry name" value="Ankyrin repeat"/>
    <property type="match status" value="1"/>
</dbReference>
<evidence type="ECO:0000313" key="2">
    <source>
        <dbReference type="EMBL" id="KAJ0398834.1"/>
    </source>
</evidence>
<evidence type="ECO:0008006" key="4">
    <source>
        <dbReference type="Google" id="ProtNLM"/>
    </source>
</evidence>
<feature type="region of interest" description="Disordered" evidence="1">
    <location>
        <begin position="357"/>
        <end position="382"/>
    </location>
</feature>
<dbReference type="Proteomes" id="UP001209570">
    <property type="component" value="Unassembled WGS sequence"/>
</dbReference>
<evidence type="ECO:0000313" key="3">
    <source>
        <dbReference type="Proteomes" id="UP001209570"/>
    </source>
</evidence>
<evidence type="ECO:0000256" key="1">
    <source>
        <dbReference type="SAM" id="MobiDB-lite"/>
    </source>
</evidence>
<name>A0AAD5Q9J1_PYTIN</name>
<dbReference type="PANTHER" id="PTHR46586:SF3">
    <property type="entry name" value="ANKYRIN REPEAT-CONTAINING PROTEIN"/>
    <property type="match status" value="1"/>
</dbReference>
<protein>
    <recommendedName>
        <fullName evidence="4">Ankyrin repeat protein</fullName>
    </recommendedName>
</protein>
<dbReference type="InterPro" id="IPR036770">
    <property type="entry name" value="Ankyrin_rpt-contain_sf"/>
</dbReference>
<reference evidence="2" key="1">
    <citation type="submission" date="2021-12" db="EMBL/GenBank/DDBJ databases">
        <title>Prjna785345.</title>
        <authorList>
            <person name="Rujirawat T."/>
            <person name="Krajaejun T."/>
        </authorList>
    </citation>
    <scope>NUCLEOTIDE SEQUENCE</scope>
    <source>
        <strain evidence="2">Pi057C3</strain>
    </source>
</reference>
<dbReference type="PANTHER" id="PTHR46586">
    <property type="entry name" value="ANKYRIN REPEAT-CONTAINING PROTEIN"/>
    <property type="match status" value="1"/>
</dbReference>
<keyword evidence="3" id="KW-1185">Reference proteome</keyword>
<proteinExistence type="predicted"/>
<dbReference type="InterPro" id="IPR052050">
    <property type="entry name" value="SecEffector_AnkRepeat"/>
</dbReference>